<dbReference type="PANTHER" id="PTHR47707">
    <property type="entry name" value="8-OXO-DGTP DIPHOSPHATASE"/>
    <property type="match status" value="1"/>
</dbReference>
<accession>A0ABS8WCV8</accession>
<keyword evidence="7" id="KW-0378">Hydrolase</keyword>
<evidence type="ECO:0000256" key="5">
    <source>
        <dbReference type="ARBA" id="ARBA00022723"/>
    </source>
</evidence>
<organism evidence="18 19">
    <name type="scientific">Motilimonas cestriensis</name>
    <dbReference type="NCBI Taxonomy" id="2742685"/>
    <lineage>
        <taxon>Bacteria</taxon>
        <taxon>Pseudomonadati</taxon>
        <taxon>Pseudomonadota</taxon>
        <taxon>Gammaproteobacteria</taxon>
        <taxon>Alteromonadales</taxon>
        <taxon>Alteromonadales genera incertae sedis</taxon>
        <taxon>Motilimonas</taxon>
    </lineage>
</organism>
<comment type="similarity">
    <text evidence="2">Belongs to the Nudix hydrolase family.</text>
</comment>
<evidence type="ECO:0000256" key="1">
    <source>
        <dbReference type="ARBA" id="ARBA00001946"/>
    </source>
</evidence>
<evidence type="ECO:0000256" key="15">
    <source>
        <dbReference type="ARBA" id="ARBA00041979"/>
    </source>
</evidence>
<evidence type="ECO:0000256" key="16">
    <source>
        <dbReference type="ARBA" id="ARBA00042798"/>
    </source>
</evidence>
<sequence>MMKRIHVAAGIIINSEQQVLISRRLDHQHQGGKWEFPGGKVEANETPEQALIRELQEEVNIQVSSARLFDSISFDYPDKQVLLDFMISTDFSGEAQGLEGQEVRWVAKADLPNYTFPDANRPIVDKLLAD</sequence>
<evidence type="ECO:0000256" key="9">
    <source>
        <dbReference type="ARBA" id="ARBA00023204"/>
    </source>
</evidence>
<evidence type="ECO:0000259" key="17">
    <source>
        <dbReference type="PROSITE" id="PS51462"/>
    </source>
</evidence>
<dbReference type="PROSITE" id="PS00893">
    <property type="entry name" value="NUDIX_BOX"/>
    <property type="match status" value="1"/>
</dbReference>
<dbReference type="PANTHER" id="PTHR47707:SF1">
    <property type="entry name" value="NUDIX HYDROLASE FAMILY PROTEIN"/>
    <property type="match status" value="1"/>
</dbReference>
<keyword evidence="5" id="KW-0479">Metal-binding</keyword>
<dbReference type="PROSITE" id="PS51462">
    <property type="entry name" value="NUDIX"/>
    <property type="match status" value="1"/>
</dbReference>
<dbReference type="Pfam" id="PF14815">
    <property type="entry name" value="NUDIX_4"/>
    <property type="match status" value="1"/>
</dbReference>
<evidence type="ECO:0000256" key="10">
    <source>
        <dbReference type="ARBA" id="ARBA00035861"/>
    </source>
</evidence>
<evidence type="ECO:0000256" key="14">
    <source>
        <dbReference type="ARBA" id="ARBA00041592"/>
    </source>
</evidence>
<comment type="caution">
    <text evidence="18">The sequence shown here is derived from an EMBL/GenBank/DDBJ whole genome shotgun (WGS) entry which is preliminary data.</text>
</comment>
<keyword evidence="8" id="KW-0460">Magnesium</keyword>
<dbReference type="InterPro" id="IPR015797">
    <property type="entry name" value="NUDIX_hydrolase-like_dom_sf"/>
</dbReference>
<dbReference type="Gene3D" id="3.90.79.10">
    <property type="entry name" value="Nucleoside Triphosphate Pyrophosphohydrolase"/>
    <property type="match status" value="1"/>
</dbReference>
<dbReference type="InterPro" id="IPR000086">
    <property type="entry name" value="NUDIX_hydrolase_dom"/>
</dbReference>
<evidence type="ECO:0000256" key="3">
    <source>
        <dbReference type="ARBA" id="ARBA00022457"/>
    </source>
</evidence>
<dbReference type="NCBIfam" id="TIGR00586">
    <property type="entry name" value="mutt"/>
    <property type="match status" value="1"/>
</dbReference>
<dbReference type="CDD" id="cd03425">
    <property type="entry name" value="NUDIX_MutT_NudA_like"/>
    <property type="match status" value="1"/>
</dbReference>
<protein>
    <recommendedName>
        <fullName evidence="13">8-oxo-dGTP diphosphatase</fullName>
        <ecNumber evidence="12">3.6.1.55</ecNumber>
    </recommendedName>
    <alternativeName>
        <fullName evidence="16">7,8-dihydro-8-oxoguanine-triphosphatase</fullName>
    </alternativeName>
    <alternativeName>
        <fullName evidence="15">Mutator protein MutT</fullName>
    </alternativeName>
    <alternativeName>
        <fullName evidence="14">dGTP pyrophosphohydrolase</fullName>
    </alternativeName>
</protein>
<dbReference type="InterPro" id="IPR047127">
    <property type="entry name" value="MutT-like"/>
</dbReference>
<evidence type="ECO:0000256" key="7">
    <source>
        <dbReference type="ARBA" id="ARBA00022801"/>
    </source>
</evidence>
<comment type="catalytic activity">
    <reaction evidence="11">
        <text>8-oxo-GTP + H2O = 8-oxo-GMP + diphosphate + H(+)</text>
        <dbReference type="Rhea" id="RHEA:67616"/>
        <dbReference type="ChEBI" id="CHEBI:15377"/>
        <dbReference type="ChEBI" id="CHEBI:15378"/>
        <dbReference type="ChEBI" id="CHEBI:33019"/>
        <dbReference type="ChEBI" id="CHEBI:143553"/>
        <dbReference type="ChEBI" id="CHEBI:145694"/>
    </reaction>
</comment>
<comment type="cofactor">
    <cofactor evidence="1">
        <name>Mg(2+)</name>
        <dbReference type="ChEBI" id="CHEBI:18420"/>
    </cofactor>
</comment>
<comment type="catalytic activity">
    <reaction evidence="10">
        <text>8-oxo-dGTP + H2O = 8-oxo-dGMP + diphosphate + H(+)</text>
        <dbReference type="Rhea" id="RHEA:31575"/>
        <dbReference type="ChEBI" id="CHEBI:15377"/>
        <dbReference type="ChEBI" id="CHEBI:15378"/>
        <dbReference type="ChEBI" id="CHEBI:33019"/>
        <dbReference type="ChEBI" id="CHEBI:63224"/>
        <dbReference type="ChEBI" id="CHEBI:77896"/>
        <dbReference type="EC" id="3.6.1.55"/>
    </reaction>
</comment>
<reference evidence="18 19" key="1">
    <citation type="journal article" date="2022" name="Environ. Microbiol. Rep.">
        <title>Eco-phylogenetic analyses reveal divergent evolution of vitamin B12 metabolism in the marine bacterial family 'Psychromonadaceae'.</title>
        <authorList>
            <person name="Jin X."/>
            <person name="Yang Y."/>
            <person name="Cao H."/>
            <person name="Gao B."/>
            <person name="Zhao Z."/>
        </authorList>
    </citation>
    <scope>NUCLEOTIDE SEQUENCE [LARGE SCALE GENOMIC DNA]</scope>
    <source>
        <strain evidence="18 19">MKS20</strain>
    </source>
</reference>
<feature type="domain" description="Nudix hydrolase" evidence="17">
    <location>
        <begin position="3"/>
        <end position="130"/>
    </location>
</feature>
<dbReference type="InterPro" id="IPR020476">
    <property type="entry name" value="Nudix_hydrolase"/>
</dbReference>
<evidence type="ECO:0000256" key="8">
    <source>
        <dbReference type="ARBA" id="ARBA00022842"/>
    </source>
</evidence>
<dbReference type="SUPFAM" id="SSF55811">
    <property type="entry name" value="Nudix"/>
    <property type="match status" value="1"/>
</dbReference>
<dbReference type="PRINTS" id="PR00502">
    <property type="entry name" value="NUDIXFAMILY"/>
</dbReference>
<dbReference type="EC" id="3.6.1.55" evidence="12"/>
<name>A0ABS8WCV8_9GAMM</name>
<proteinExistence type="inferred from homology"/>
<evidence type="ECO:0000313" key="18">
    <source>
        <dbReference type="EMBL" id="MCE2596108.1"/>
    </source>
</evidence>
<keyword evidence="3" id="KW-0515">Mutator protein</keyword>
<evidence type="ECO:0000256" key="12">
    <source>
        <dbReference type="ARBA" id="ARBA00038905"/>
    </source>
</evidence>
<evidence type="ECO:0000256" key="2">
    <source>
        <dbReference type="ARBA" id="ARBA00005582"/>
    </source>
</evidence>
<keyword evidence="6" id="KW-0227">DNA damage</keyword>
<evidence type="ECO:0000256" key="13">
    <source>
        <dbReference type="ARBA" id="ARBA00040794"/>
    </source>
</evidence>
<evidence type="ECO:0000256" key="11">
    <source>
        <dbReference type="ARBA" id="ARBA00036904"/>
    </source>
</evidence>
<gene>
    <name evidence="18" type="primary">mutT</name>
    <name evidence="18" type="ORF">K6Y31_14945</name>
</gene>
<evidence type="ECO:0000313" key="19">
    <source>
        <dbReference type="Proteomes" id="UP001201273"/>
    </source>
</evidence>
<dbReference type="Proteomes" id="UP001201273">
    <property type="component" value="Unassembled WGS sequence"/>
</dbReference>
<dbReference type="EMBL" id="JAIMJA010000015">
    <property type="protein sequence ID" value="MCE2596108.1"/>
    <property type="molecule type" value="Genomic_DNA"/>
</dbReference>
<evidence type="ECO:0000256" key="6">
    <source>
        <dbReference type="ARBA" id="ARBA00022763"/>
    </source>
</evidence>
<dbReference type="RefSeq" id="WP_233053764.1">
    <property type="nucleotide sequence ID" value="NZ_JAIMJA010000015.1"/>
</dbReference>
<keyword evidence="9" id="KW-0234">DNA repair</keyword>
<keyword evidence="4" id="KW-0235">DNA replication</keyword>
<dbReference type="InterPro" id="IPR003561">
    <property type="entry name" value="Mutator_MutT"/>
</dbReference>
<keyword evidence="19" id="KW-1185">Reference proteome</keyword>
<evidence type="ECO:0000256" key="4">
    <source>
        <dbReference type="ARBA" id="ARBA00022705"/>
    </source>
</evidence>
<dbReference type="InterPro" id="IPR020084">
    <property type="entry name" value="NUDIX_hydrolase_CS"/>
</dbReference>
<dbReference type="InterPro" id="IPR029119">
    <property type="entry name" value="MutY_C"/>
</dbReference>